<proteinExistence type="predicted"/>
<comment type="caution">
    <text evidence="1">The sequence shown here is derived from an EMBL/GenBank/DDBJ whole genome shotgun (WGS) entry which is preliminary data.</text>
</comment>
<name>X1LNJ8_9ZZZZ</name>
<evidence type="ECO:0000313" key="1">
    <source>
        <dbReference type="EMBL" id="GAI20663.1"/>
    </source>
</evidence>
<sequence length="137" mass="14951">MDAETIVGIIPDLKHKEGFLKYEACSVIVTDRRLIVARMTKQMRKALADTSPEEKYRGMAIEDILSETEGNLAIDASGIKRLRVERGAGGDIDTSGGPDRLIIKSTTGKHVFTFGTKSISAKEARALLKEAFGEVVK</sequence>
<dbReference type="AlphaFoldDB" id="X1LNJ8"/>
<reference evidence="1" key="1">
    <citation type="journal article" date="2014" name="Front. Microbiol.">
        <title>High frequency of phylogenetically diverse reductive dehalogenase-homologous genes in deep subseafloor sedimentary metagenomes.</title>
        <authorList>
            <person name="Kawai M."/>
            <person name="Futagami T."/>
            <person name="Toyoda A."/>
            <person name="Takaki Y."/>
            <person name="Nishi S."/>
            <person name="Hori S."/>
            <person name="Arai W."/>
            <person name="Tsubouchi T."/>
            <person name="Morono Y."/>
            <person name="Uchiyama I."/>
            <person name="Ito T."/>
            <person name="Fujiyama A."/>
            <person name="Inagaki F."/>
            <person name="Takami H."/>
        </authorList>
    </citation>
    <scope>NUCLEOTIDE SEQUENCE</scope>
    <source>
        <strain evidence="1">Expedition CK06-06</strain>
    </source>
</reference>
<dbReference type="EMBL" id="BARV01022490">
    <property type="protein sequence ID" value="GAI20663.1"/>
    <property type="molecule type" value="Genomic_DNA"/>
</dbReference>
<organism evidence="1">
    <name type="scientific">marine sediment metagenome</name>
    <dbReference type="NCBI Taxonomy" id="412755"/>
    <lineage>
        <taxon>unclassified sequences</taxon>
        <taxon>metagenomes</taxon>
        <taxon>ecological metagenomes</taxon>
    </lineage>
</organism>
<gene>
    <name evidence="1" type="ORF">S06H3_37068</name>
</gene>
<accession>X1LNJ8</accession>
<protein>
    <submittedName>
        <fullName evidence="1">Uncharacterized protein</fullName>
    </submittedName>
</protein>